<dbReference type="Proteomes" id="UP001557470">
    <property type="component" value="Unassembled WGS sequence"/>
</dbReference>
<name>A0ABD0X1F3_UMBPY</name>
<feature type="compositionally biased region" description="Basic and acidic residues" evidence="1">
    <location>
        <begin position="31"/>
        <end position="64"/>
    </location>
</feature>
<reference evidence="2 3" key="1">
    <citation type="submission" date="2024-06" db="EMBL/GenBank/DDBJ databases">
        <authorList>
            <person name="Pan Q."/>
            <person name="Wen M."/>
            <person name="Jouanno E."/>
            <person name="Zahm M."/>
            <person name="Klopp C."/>
            <person name="Cabau C."/>
            <person name="Louis A."/>
            <person name="Berthelot C."/>
            <person name="Parey E."/>
            <person name="Roest Crollius H."/>
            <person name="Montfort J."/>
            <person name="Robinson-Rechavi M."/>
            <person name="Bouchez O."/>
            <person name="Lampietro C."/>
            <person name="Lopez Roques C."/>
            <person name="Donnadieu C."/>
            <person name="Postlethwait J."/>
            <person name="Bobe J."/>
            <person name="Verreycken H."/>
            <person name="Guiguen Y."/>
        </authorList>
    </citation>
    <scope>NUCLEOTIDE SEQUENCE [LARGE SCALE GENOMIC DNA]</scope>
    <source>
        <strain evidence="2">Up_M1</strain>
        <tissue evidence="2">Testis</tissue>
    </source>
</reference>
<sequence length="199" mass="21804">METARRSTMAKGAYFKQGHDICFLDVISSKSCEKHGTRDENRLMEEKKKKQEKKPKEAAQKKVTEQNTKVPDSAKPVLTPHPRPTNPSATPSVLPSAGSNGKCPPSGAQPQSQPPPAQQRYSPREVPPRFRQQEYKQLLKRGQPLPSGTLATLPGRPQSESNQNASGASHSGCVVSVLYRPRRLGTLGDVLGQHKANCF</sequence>
<protein>
    <submittedName>
        <fullName evidence="2">Uncharacterized protein</fullName>
    </submittedName>
</protein>
<evidence type="ECO:0000313" key="2">
    <source>
        <dbReference type="EMBL" id="KAL0993091.1"/>
    </source>
</evidence>
<comment type="caution">
    <text evidence="2">The sequence shown here is derived from an EMBL/GenBank/DDBJ whole genome shotgun (WGS) entry which is preliminary data.</text>
</comment>
<gene>
    <name evidence="2" type="ORF">UPYG_G00103090</name>
</gene>
<proteinExistence type="predicted"/>
<feature type="compositionally biased region" description="Polar residues" evidence="1">
    <location>
        <begin position="86"/>
        <end position="99"/>
    </location>
</feature>
<organism evidence="2 3">
    <name type="scientific">Umbra pygmaea</name>
    <name type="common">Eastern mudminnow</name>
    <dbReference type="NCBI Taxonomy" id="75934"/>
    <lineage>
        <taxon>Eukaryota</taxon>
        <taxon>Metazoa</taxon>
        <taxon>Chordata</taxon>
        <taxon>Craniata</taxon>
        <taxon>Vertebrata</taxon>
        <taxon>Euteleostomi</taxon>
        <taxon>Actinopterygii</taxon>
        <taxon>Neopterygii</taxon>
        <taxon>Teleostei</taxon>
        <taxon>Protacanthopterygii</taxon>
        <taxon>Esociformes</taxon>
        <taxon>Umbridae</taxon>
        <taxon>Umbra</taxon>
    </lineage>
</organism>
<keyword evidence="3" id="KW-1185">Reference proteome</keyword>
<feature type="region of interest" description="Disordered" evidence="1">
    <location>
        <begin position="31"/>
        <end position="170"/>
    </location>
</feature>
<accession>A0ABD0X1F3</accession>
<dbReference type="AlphaFoldDB" id="A0ABD0X1F3"/>
<feature type="compositionally biased region" description="Polar residues" evidence="1">
    <location>
        <begin position="158"/>
        <end position="169"/>
    </location>
</feature>
<evidence type="ECO:0000256" key="1">
    <source>
        <dbReference type="SAM" id="MobiDB-lite"/>
    </source>
</evidence>
<evidence type="ECO:0000313" key="3">
    <source>
        <dbReference type="Proteomes" id="UP001557470"/>
    </source>
</evidence>
<feature type="compositionally biased region" description="Basic and acidic residues" evidence="1">
    <location>
        <begin position="122"/>
        <end position="134"/>
    </location>
</feature>
<dbReference type="EMBL" id="JAGEUA010000003">
    <property type="protein sequence ID" value="KAL0993091.1"/>
    <property type="molecule type" value="Genomic_DNA"/>
</dbReference>